<gene>
    <name evidence="2" type="ORF">DRP53_10095</name>
</gene>
<evidence type="ECO:0000313" key="2">
    <source>
        <dbReference type="EMBL" id="RKX68741.1"/>
    </source>
</evidence>
<sequence length="258" mass="29483">MIFLSLILITQVPTVVETLYYDDGTVHSAWAWYNKGCGWGYYFDAGNECDIIGVGFYPYPVWTTLPPFGARVTDWEVDHPGSTYTQVEIHYLPGSWIWHLFSPPIHDQDGRFGVFWIQLQNYPQTSGICEDSAQENTFPDWWVKEDTIYGHGFPRNDFLIRAVVDLTPDINEDPVETMPNRPFSTITSGVFQIQFDPSVKKPRAAIYDLTGRQIARFEPDQDHIITIDLSNRPKGVYLLKIEAGGAKVVQKIINYTPP</sequence>
<organism evidence="2 3">
    <name type="scientific">candidate division WOR-3 bacterium</name>
    <dbReference type="NCBI Taxonomy" id="2052148"/>
    <lineage>
        <taxon>Bacteria</taxon>
        <taxon>Bacteria division WOR-3</taxon>
    </lineage>
</organism>
<proteinExistence type="predicted"/>
<accession>A0A660SFF0</accession>
<name>A0A660SFF0_UNCW3</name>
<reference evidence="2 3" key="1">
    <citation type="submission" date="2018-06" db="EMBL/GenBank/DDBJ databases">
        <title>Extensive metabolic versatility and redundancy in microbially diverse, dynamic hydrothermal sediments.</title>
        <authorList>
            <person name="Dombrowski N."/>
            <person name="Teske A."/>
            <person name="Baker B.J."/>
        </authorList>
    </citation>
    <scope>NUCLEOTIDE SEQUENCE [LARGE SCALE GENOMIC DNA]</scope>
    <source>
        <strain evidence="2">B36_G15</strain>
    </source>
</reference>
<dbReference type="AlphaFoldDB" id="A0A660SFF0"/>
<dbReference type="Pfam" id="PF18962">
    <property type="entry name" value="Por_Secre_tail"/>
    <property type="match status" value="1"/>
</dbReference>
<dbReference type="NCBIfam" id="TIGR04183">
    <property type="entry name" value="Por_Secre_tail"/>
    <property type="match status" value="1"/>
</dbReference>
<dbReference type="EMBL" id="QNBE01000134">
    <property type="protein sequence ID" value="RKX68741.1"/>
    <property type="molecule type" value="Genomic_DNA"/>
</dbReference>
<feature type="domain" description="Secretion system C-terminal sorting" evidence="1">
    <location>
        <begin position="188"/>
        <end position="253"/>
    </location>
</feature>
<dbReference type="Proteomes" id="UP000268469">
    <property type="component" value="Unassembled WGS sequence"/>
</dbReference>
<comment type="caution">
    <text evidence="2">The sequence shown here is derived from an EMBL/GenBank/DDBJ whole genome shotgun (WGS) entry which is preliminary data.</text>
</comment>
<dbReference type="InterPro" id="IPR026444">
    <property type="entry name" value="Secre_tail"/>
</dbReference>
<protein>
    <recommendedName>
        <fullName evidence="1">Secretion system C-terminal sorting domain-containing protein</fullName>
    </recommendedName>
</protein>
<evidence type="ECO:0000313" key="3">
    <source>
        <dbReference type="Proteomes" id="UP000268469"/>
    </source>
</evidence>
<evidence type="ECO:0000259" key="1">
    <source>
        <dbReference type="Pfam" id="PF18962"/>
    </source>
</evidence>